<reference evidence="4" key="1">
    <citation type="submission" date="2022-11" db="UniProtKB">
        <authorList>
            <consortium name="WormBaseParasite"/>
        </authorList>
    </citation>
    <scope>IDENTIFICATION</scope>
</reference>
<dbReference type="InterPro" id="IPR052782">
    <property type="entry name" value="Oocyte-zygote_transition_reg"/>
</dbReference>
<dbReference type="AlphaFoldDB" id="A0A914XUP2"/>
<evidence type="ECO:0000256" key="1">
    <source>
        <dbReference type="SAM" id="MobiDB-lite"/>
    </source>
</evidence>
<keyword evidence="3" id="KW-1185">Reference proteome</keyword>
<dbReference type="PANTHER" id="PTHR46163">
    <property type="entry name" value="TYROSINE-PROTEIN PHOSPHATASE-RELATED"/>
    <property type="match status" value="1"/>
</dbReference>
<dbReference type="Gene3D" id="3.90.190.10">
    <property type="entry name" value="Protein tyrosine phosphatase superfamily"/>
    <property type="match status" value="1"/>
</dbReference>
<evidence type="ECO:0000313" key="4">
    <source>
        <dbReference type="WBParaSite" id="PSU_v2.g10251.t1"/>
    </source>
</evidence>
<evidence type="ECO:0000259" key="2">
    <source>
        <dbReference type="PROSITE" id="PS50055"/>
    </source>
</evidence>
<organism evidence="3 4">
    <name type="scientific">Panagrolaimus superbus</name>
    <dbReference type="NCBI Taxonomy" id="310955"/>
    <lineage>
        <taxon>Eukaryota</taxon>
        <taxon>Metazoa</taxon>
        <taxon>Ecdysozoa</taxon>
        <taxon>Nematoda</taxon>
        <taxon>Chromadorea</taxon>
        <taxon>Rhabditida</taxon>
        <taxon>Tylenchina</taxon>
        <taxon>Panagrolaimomorpha</taxon>
        <taxon>Panagrolaimoidea</taxon>
        <taxon>Panagrolaimidae</taxon>
        <taxon>Panagrolaimus</taxon>
    </lineage>
</organism>
<dbReference type="PROSITE" id="PS50055">
    <property type="entry name" value="TYR_PHOSPHATASE_PTP"/>
    <property type="match status" value="1"/>
</dbReference>
<accession>A0A914XUP2</accession>
<proteinExistence type="predicted"/>
<feature type="region of interest" description="Disordered" evidence="1">
    <location>
        <begin position="1"/>
        <end position="39"/>
    </location>
</feature>
<feature type="compositionally biased region" description="Low complexity" evidence="1">
    <location>
        <begin position="25"/>
        <end position="34"/>
    </location>
</feature>
<evidence type="ECO:0000313" key="3">
    <source>
        <dbReference type="Proteomes" id="UP000887577"/>
    </source>
</evidence>
<feature type="domain" description="Tyrosine-protein phosphatase" evidence="2">
    <location>
        <begin position="75"/>
        <end position="221"/>
    </location>
</feature>
<dbReference type="SUPFAM" id="SSF52799">
    <property type="entry name" value="(Phosphotyrosine protein) phosphatases II"/>
    <property type="match status" value="1"/>
</dbReference>
<dbReference type="WBParaSite" id="PSU_v2.g10251.t1">
    <property type="protein sequence ID" value="PSU_v2.g10251.t1"/>
    <property type="gene ID" value="PSU_v2.g10251"/>
</dbReference>
<sequence>MAGTPGRGAPNKHASEGSPRRIQRNRQQQQQQQQVKIPRSGIVPTALTAAFDHPGIAAAIRKFVFETMQKGITGLRKEFAVLRATPDQTPKVPIDSTTASKFRYKDVYCTDKSRVILTFLPNFGDFIHANWLKSELMDNTFICCQGPLLDSTGDFWRMIYQEKIYHIFMLCRCEEMGKAKCHQYWPKSPGETLIFYGLLTVRNEGVTENDSDICTTSLTLTCKIFFMYLKHFILFKFYR</sequence>
<dbReference type="GO" id="GO:0004725">
    <property type="term" value="F:protein tyrosine phosphatase activity"/>
    <property type="evidence" value="ECO:0007669"/>
    <property type="project" value="InterPro"/>
</dbReference>
<dbReference type="Pfam" id="PF00102">
    <property type="entry name" value="Y_phosphatase"/>
    <property type="match status" value="1"/>
</dbReference>
<protein>
    <submittedName>
        <fullName evidence="4">Tyrosine-protein phosphatase domain-containing protein</fullName>
    </submittedName>
</protein>
<dbReference type="Proteomes" id="UP000887577">
    <property type="component" value="Unplaced"/>
</dbReference>
<name>A0A914XUP2_9BILA</name>
<dbReference type="InterPro" id="IPR000242">
    <property type="entry name" value="PTP_cat"/>
</dbReference>
<dbReference type="InterPro" id="IPR029021">
    <property type="entry name" value="Prot-tyrosine_phosphatase-like"/>
</dbReference>
<dbReference type="SMART" id="SM00194">
    <property type="entry name" value="PTPc"/>
    <property type="match status" value="1"/>
</dbReference>